<dbReference type="GeneTree" id="ENSGT00940000161406"/>
<dbReference type="GO" id="GO:0005886">
    <property type="term" value="C:plasma membrane"/>
    <property type="evidence" value="ECO:0007669"/>
    <property type="project" value="TreeGrafter"/>
</dbReference>
<protein>
    <submittedName>
        <fullName evidence="5">ADAM metallopeptidase domain 7</fullName>
    </submittedName>
    <submittedName>
        <fullName evidence="4">ADAM7 isoform 1</fullName>
    </submittedName>
</protein>
<evidence type="ECO:0000313" key="4">
    <source>
        <dbReference type="EMBL" id="PNJ77068.1"/>
    </source>
</evidence>
<feature type="signal peptide" evidence="2">
    <location>
        <begin position="1"/>
        <end position="18"/>
    </location>
</feature>
<dbReference type="PANTHER" id="PTHR11905:SF21">
    <property type="entry name" value="DISINTEGRIN AND METALLOPROTEINASE DOMAIN-CONTAINING PROTEIN 7"/>
    <property type="match status" value="1"/>
</dbReference>
<reference evidence="4" key="2">
    <citation type="submission" date="2017-12" db="EMBL/GenBank/DDBJ databases">
        <title>High-resolution comparative analysis of great ape genomes.</title>
        <authorList>
            <person name="Pollen A."/>
            <person name="Hastie A."/>
            <person name="Hormozdiari F."/>
            <person name="Dougherty M."/>
            <person name="Liu R."/>
            <person name="Chaisson M."/>
            <person name="Hoppe E."/>
            <person name="Hill C."/>
            <person name="Pang A."/>
            <person name="Hillier L."/>
            <person name="Baker C."/>
            <person name="Armstrong J."/>
            <person name="Shendure J."/>
            <person name="Paten B."/>
            <person name="Wilson R."/>
            <person name="Chao H."/>
            <person name="Schneider V."/>
            <person name="Ventura M."/>
            <person name="Kronenberg Z."/>
            <person name="Murali S."/>
            <person name="Gordon D."/>
            <person name="Cantsilieris S."/>
            <person name="Munson K."/>
            <person name="Nelson B."/>
            <person name="Raja A."/>
            <person name="Underwood J."/>
            <person name="Diekhans M."/>
            <person name="Fiddes I."/>
            <person name="Haussler D."/>
            <person name="Eichler E."/>
        </authorList>
    </citation>
    <scope>NUCLEOTIDE SEQUENCE [LARGE SCALE GENOMIC DNA]</scope>
    <source>
        <strain evidence="4">Susie</strain>
    </source>
</reference>
<keyword evidence="1" id="KW-1015">Disulfide bond</keyword>
<evidence type="ECO:0000313" key="5">
    <source>
        <dbReference type="Ensembl" id="ENSPPYP00000030723.1"/>
    </source>
</evidence>
<organism evidence="4">
    <name type="scientific">Pongo abelii</name>
    <name type="common">Sumatran orangutan</name>
    <name type="synonym">Pongo pygmaeus abelii</name>
    <dbReference type="NCBI Taxonomy" id="9601"/>
    <lineage>
        <taxon>Eukaryota</taxon>
        <taxon>Metazoa</taxon>
        <taxon>Chordata</taxon>
        <taxon>Craniata</taxon>
        <taxon>Vertebrata</taxon>
        <taxon>Euteleostomi</taxon>
        <taxon>Mammalia</taxon>
        <taxon>Eutheria</taxon>
        <taxon>Euarchontoglires</taxon>
        <taxon>Primates</taxon>
        <taxon>Haplorrhini</taxon>
        <taxon>Catarrhini</taxon>
        <taxon>Hominidae</taxon>
        <taxon>Pongo</taxon>
    </lineage>
</organism>
<dbReference type="Ensembl" id="ENSPPYT00000037220.1">
    <property type="protein sequence ID" value="ENSPPYP00000030723.1"/>
    <property type="gene ID" value="ENSPPYG00000018447.3"/>
</dbReference>
<proteinExistence type="predicted"/>
<dbReference type="Pfam" id="PF01562">
    <property type="entry name" value="Pep_M12B_propep"/>
    <property type="match status" value="1"/>
</dbReference>
<dbReference type="Proteomes" id="UP000001595">
    <property type="component" value="Chromosome 8"/>
</dbReference>
<dbReference type="EMBL" id="NDHI03003372">
    <property type="protein sequence ID" value="PNJ77068.1"/>
    <property type="molecule type" value="Genomic_DNA"/>
</dbReference>
<evidence type="ECO:0000313" key="6">
    <source>
        <dbReference type="Proteomes" id="UP000001595"/>
    </source>
</evidence>
<feature type="chain" id="PRO_5044575953" evidence="2">
    <location>
        <begin position="19"/>
        <end position="210"/>
    </location>
</feature>
<name>A0A2J8X564_PONAB</name>
<keyword evidence="2" id="KW-0732">Signal</keyword>
<dbReference type="PANTHER" id="PTHR11905">
    <property type="entry name" value="ADAM A DISINTEGRIN AND METALLOPROTEASE DOMAIN"/>
    <property type="match status" value="1"/>
</dbReference>
<evidence type="ECO:0000256" key="1">
    <source>
        <dbReference type="ARBA" id="ARBA00023157"/>
    </source>
</evidence>
<dbReference type="InterPro" id="IPR002870">
    <property type="entry name" value="Peptidase_M12B_N"/>
</dbReference>
<accession>A0A2J8X564</accession>
<sequence length="210" mass="24469">MLPGCIFLMILLIPQVKEKFILGVEGQQLVHPKKLPLIQKRDTGHTHDDDIPKMYEEELLYEIKLNRKTLVLHLLRSREFLGSNYSETFYSMKGEAFTRHPQIMDHCFYQGSIVHEYDSAASISTCNGLRGFFRINDQRYLIEPVKYSDEGEHLVFKYNLRVPYVANYSCTELNFTRKTVPGDNESEEDSKMKVSTLLLSLPQMKHLLFS</sequence>
<evidence type="ECO:0000259" key="3">
    <source>
        <dbReference type="Pfam" id="PF01562"/>
    </source>
</evidence>
<reference evidence="5" key="3">
    <citation type="submission" date="2025-05" db="UniProtKB">
        <authorList>
            <consortium name="Ensembl"/>
        </authorList>
    </citation>
    <scope>IDENTIFICATION</scope>
</reference>
<reference evidence="5 6" key="1">
    <citation type="submission" date="2008-02" db="EMBL/GenBank/DDBJ databases">
        <title>A 6x draft sequence assembly of the Pongo pygmaeus abelii genome.</title>
        <authorList>
            <person name="Wilson R.K."/>
            <person name="Mardis E."/>
        </authorList>
    </citation>
    <scope>NUCLEOTIDE SEQUENCE [LARGE SCALE GENOMIC DNA]</scope>
</reference>
<feature type="domain" description="Peptidase M12B propeptide" evidence="3">
    <location>
        <begin position="28"/>
        <end position="113"/>
    </location>
</feature>
<keyword evidence="6" id="KW-1185">Reference proteome</keyword>
<accession>A0A8I5TKP6</accession>
<gene>
    <name evidence="5" type="primary">ADAM7</name>
    <name evidence="4" type="ORF">CR201_G0005179</name>
</gene>
<dbReference type="AlphaFoldDB" id="A0A2J8X564"/>
<evidence type="ECO:0000256" key="2">
    <source>
        <dbReference type="SAM" id="SignalP"/>
    </source>
</evidence>